<dbReference type="InterPro" id="IPR055870">
    <property type="entry name" value="DUF7447"/>
</dbReference>
<comment type="caution">
    <text evidence="1">The sequence shown here is derived from an EMBL/GenBank/DDBJ whole genome shotgun (WGS) entry which is preliminary data.</text>
</comment>
<dbReference type="EMBL" id="JABBGH010000002">
    <property type="protein sequence ID" value="NML65919.1"/>
    <property type="molecule type" value="Genomic_DNA"/>
</dbReference>
<proteinExistence type="predicted"/>
<gene>
    <name evidence="1" type="ORF">HHL22_11950</name>
</gene>
<protein>
    <submittedName>
        <fullName evidence="1">Uncharacterized protein</fullName>
    </submittedName>
</protein>
<dbReference type="Pfam" id="PF24239">
    <property type="entry name" value="DUF7447"/>
    <property type="match status" value="1"/>
</dbReference>
<evidence type="ECO:0000313" key="2">
    <source>
        <dbReference type="Proteomes" id="UP000559626"/>
    </source>
</evidence>
<organism evidence="1 2">
    <name type="scientific">Hymenobacter polaris</name>
    <dbReference type="NCBI Taxonomy" id="2682546"/>
    <lineage>
        <taxon>Bacteria</taxon>
        <taxon>Pseudomonadati</taxon>
        <taxon>Bacteroidota</taxon>
        <taxon>Cytophagia</taxon>
        <taxon>Cytophagales</taxon>
        <taxon>Hymenobacteraceae</taxon>
        <taxon>Hymenobacter</taxon>
    </lineage>
</organism>
<accession>A0A7Y0AEM3</accession>
<evidence type="ECO:0000313" key="1">
    <source>
        <dbReference type="EMBL" id="NML65919.1"/>
    </source>
</evidence>
<keyword evidence="2" id="KW-1185">Reference proteome</keyword>
<dbReference type="AlphaFoldDB" id="A0A7Y0AEM3"/>
<dbReference type="RefSeq" id="WP_169531549.1">
    <property type="nucleotide sequence ID" value="NZ_JABBGH010000002.1"/>
</dbReference>
<dbReference type="Proteomes" id="UP000559626">
    <property type="component" value="Unassembled WGS sequence"/>
</dbReference>
<reference evidence="1 2" key="1">
    <citation type="submission" date="2020-04" db="EMBL/GenBank/DDBJ databases">
        <title>Hymenobacter polaris sp. nov., isolated from Arctic soil.</title>
        <authorList>
            <person name="Dahal R.H."/>
        </authorList>
    </citation>
    <scope>NUCLEOTIDE SEQUENCE [LARGE SCALE GENOMIC DNA]</scope>
    <source>
        <strain evidence="1 2">RP-2-7</strain>
    </source>
</reference>
<name>A0A7Y0AEM3_9BACT</name>
<sequence length="107" mass="11865">MHPKTYTLSDIQTANRAAGRYFFSPDTMRYFRSRASERVHQGPGGIYFVTSEQYDRASPRLFTVRRFLPGAADIDTVGSFQAHATAHRAHAEAARLAAAPPTHAAEN</sequence>